<evidence type="ECO:0000313" key="2">
    <source>
        <dbReference type="EMBL" id="GAA1106822.1"/>
    </source>
</evidence>
<sequence>MATKSPIAGPIAPARLLLRPNQPVPEPLRSLGSPATATARVAVLVIPKASPLTKRNRVKTVSPTGSRQAAVASVMVLMVSTSRARAGRACRAGPAKGRATTPPASSAPATRPPTLSGAS</sequence>
<dbReference type="EMBL" id="BAAALG010000011">
    <property type="protein sequence ID" value="GAA1106822.1"/>
    <property type="molecule type" value="Genomic_DNA"/>
</dbReference>
<evidence type="ECO:0000256" key="1">
    <source>
        <dbReference type="SAM" id="MobiDB-lite"/>
    </source>
</evidence>
<comment type="caution">
    <text evidence="2">The sequence shown here is derived from an EMBL/GenBank/DDBJ whole genome shotgun (WGS) entry which is preliminary data.</text>
</comment>
<evidence type="ECO:0000313" key="3">
    <source>
        <dbReference type="Proteomes" id="UP001501581"/>
    </source>
</evidence>
<name>A0ABP4EKR0_9ACTN</name>
<organism evidence="2 3">
    <name type="scientific">Nocardioides dubius</name>
    <dbReference type="NCBI Taxonomy" id="317019"/>
    <lineage>
        <taxon>Bacteria</taxon>
        <taxon>Bacillati</taxon>
        <taxon>Actinomycetota</taxon>
        <taxon>Actinomycetes</taxon>
        <taxon>Propionibacteriales</taxon>
        <taxon>Nocardioidaceae</taxon>
        <taxon>Nocardioides</taxon>
    </lineage>
</organism>
<accession>A0ABP4EKR0</accession>
<reference evidence="3" key="1">
    <citation type="journal article" date="2019" name="Int. J. Syst. Evol. Microbiol.">
        <title>The Global Catalogue of Microorganisms (GCM) 10K type strain sequencing project: providing services to taxonomists for standard genome sequencing and annotation.</title>
        <authorList>
            <consortium name="The Broad Institute Genomics Platform"/>
            <consortium name="The Broad Institute Genome Sequencing Center for Infectious Disease"/>
            <person name="Wu L."/>
            <person name="Ma J."/>
        </authorList>
    </citation>
    <scope>NUCLEOTIDE SEQUENCE [LARGE SCALE GENOMIC DNA]</scope>
    <source>
        <strain evidence="3">JCM 13008</strain>
    </source>
</reference>
<protein>
    <submittedName>
        <fullName evidence="2">Uncharacterized protein</fullName>
    </submittedName>
</protein>
<proteinExistence type="predicted"/>
<gene>
    <name evidence="2" type="ORF">GCM10009668_28310</name>
</gene>
<dbReference type="Proteomes" id="UP001501581">
    <property type="component" value="Unassembled WGS sequence"/>
</dbReference>
<feature type="region of interest" description="Disordered" evidence="1">
    <location>
        <begin position="85"/>
        <end position="119"/>
    </location>
</feature>
<keyword evidence="3" id="KW-1185">Reference proteome</keyword>